<organism evidence="3 4">
    <name type="scientific">Cucumis sativus</name>
    <name type="common">Cucumber</name>
    <dbReference type="NCBI Taxonomy" id="3659"/>
    <lineage>
        <taxon>Eukaryota</taxon>
        <taxon>Viridiplantae</taxon>
        <taxon>Streptophyta</taxon>
        <taxon>Embryophyta</taxon>
        <taxon>Tracheophyta</taxon>
        <taxon>Spermatophyta</taxon>
        <taxon>Magnoliopsida</taxon>
        <taxon>eudicotyledons</taxon>
        <taxon>Gunneridae</taxon>
        <taxon>Pentapetalae</taxon>
        <taxon>rosids</taxon>
        <taxon>fabids</taxon>
        <taxon>Cucurbitales</taxon>
        <taxon>Cucurbitaceae</taxon>
        <taxon>Benincaseae</taxon>
        <taxon>Cucumis</taxon>
    </lineage>
</organism>
<reference evidence="3 4" key="2">
    <citation type="journal article" date="2009" name="PLoS ONE">
        <title>An integrated genetic and cytogenetic map of the cucumber genome.</title>
        <authorList>
            <person name="Ren Y."/>
            <person name="Zhang Z."/>
            <person name="Liu J."/>
            <person name="Staub J.E."/>
            <person name="Han Y."/>
            <person name="Cheng Z."/>
            <person name="Li X."/>
            <person name="Lu J."/>
            <person name="Miao H."/>
            <person name="Kang H."/>
            <person name="Xie B."/>
            <person name="Gu X."/>
            <person name="Wang X."/>
            <person name="Du Y."/>
            <person name="Jin W."/>
            <person name="Huang S."/>
        </authorList>
    </citation>
    <scope>NUCLEOTIDE SEQUENCE [LARGE SCALE GENOMIC DNA]</scope>
    <source>
        <strain evidence="4">cv. 9930</strain>
    </source>
</reference>
<evidence type="ECO:0000256" key="1">
    <source>
        <dbReference type="SAM" id="MobiDB-lite"/>
    </source>
</evidence>
<evidence type="ECO:0000256" key="2">
    <source>
        <dbReference type="SAM" id="Phobius"/>
    </source>
</evidence>
<dbReference type="AlphaFoldDB" id="A0A0A0K7Q3"/>
<name>A0A0A0K7Q3_CUCSA</name>
<sequence>MAKNLHRAASATVHYGGPAKDEDKLETPQKLLRTVMWSDGCENRPPVSTTVHGGGRKNRDFAKWVFLVFPVFVYFSVVVVDLRMVDGEKGKGEL</sequence>
<protein>
    <submittedName>
        <fullName evidence="3">Uncharacterized protein</fullName>
    </submittedName>
</protein>
<keyword evidence="4" id="KW-1185">Reference proteome</keyword>
<dbReference type="EMBL" id="CM002928">
    <property type="protein sequence ID" value="KGN44362.1"/>
    <property type="molecule type" value="Genomic_DNA"/>
</dbReference>
<dbReference type="Proteomes" id="UP000029981">
    <property type="component" value="Chromosome 7"/>
</dbReference>
<reference evidence="3 4" key="1">
    <citation type="journal article" date="2009" name="Nat. Genet.">
        <title>The genome of the cucumber, Cucumis sativus L.</title>
        <authorList>
            <person name="Huang S."/>
            <person name="Li R."/>
            <person name="Zhang Z."/>
            <person name="Li L."/>
            <person name="Gu X."/>
            <person name="Fan W."/>
            <person name="Lucas W.J."/>
            <person name="Wang X."/>
            <person name="Xie B."/>
            <person name="Ni P."/>
            <person name="Ren Y."/>
            <person name="Zhu H."/>
            <person name="Li J."/>
            <person name="Lin K."/>
            <person name="Jin W."/>
            <person name="Fei Z."/>
            <person name="Li G."/>
            <person name="Staub J."/>
            <person name="Kilian A."/>
            <person name="van der Vossen E.A."/>
            <person name="Wu Y."/>
            <person name="Guo J."/>
            <person name="He J."/>
            <person name="Jia Z."/>
            <person name="Ren Y."/>
            <person name="Tian G."/>
            <person name="Lu Y."/>
            <person name="Ruan J."/>
            <person name="Qian W."/>
            <person name="Wang M."/>
            <person name="Huang Q."/>
            <person name="Li B."/>
            <person name="Xuan Z."/>
            <person name="Cao J."/>
            <person name="Asan"/>
            <person name="Wu Z."/>
            <person name="Zhang J."/>
            <person name="Cai Q."/>
            <person name="Bai Y."/>
            <person name="Zhao B."/>
            <person name="Han Y."/>
            <person name="Li Y."/>
            <person name="Li X."/>
            <person name="Wang S."/>
            <person name="Shi Q."/>
            <person name="Liu S."/>
            <person name="Cho W.K."/>
            <person name="Kim J.Y."/>
            <person name="Xu Y."/>
            <person name="Heller-Uszynska K."/>
            <person name="Miao H."/>
            <person name="Cheng Z."/>
            <person name="Zhang S."/>
            <person name="Wu J."/>
            <person name="Yang Y."/>
            <person name="Kang H."/>
            <person name="Li M."/>
            <person name="Liang H."/>
            <person name="Ren X."/>
            <person name="Shi Z."/>
            <person name="Wen M."/>
            <person name="Jian M."/>
            <person name="Yang H."/>
            <person name="Zhang G."/>
            <person name="Yang Z."/>
            <person name="Chen R."/>
            <person name="Liu S."/>
            <person name="Li J."/>
            <person name="Ma L."/>
            <person name="Liu H."/>
            <person name="Zhou Y."/>
            <person name="Zhao J."/>
            <person name="Fang X."/>
            <person name="Li G."/>
            <person name="Fang L."/>
            <person name="Li Y."/>
            <person name="Liu D."/>
            <person name="Zheng H."/>
            <person name="Zhang Y."/>
            <person name="Qin N."/>
            <person name="Li Z."/>
            <person name="Yang G."/>
            <person name="Yang S."/>
            <person name="Bolund L."/>
            <person name="Kristiansen K."/>
            <person name="Zheng H."/>
            <person name="Li S."/>
            <person name="Zhang X."/>
            <person name="Yang H."/>
            <person name="Wang J."/>
            <person name="Sun R."/>
            <person name="Zhang B."/>
            <person name="Jiang S."/>
            <person name="Wang J."/>
            <person name="Du Y."/>
            <person name="Li S."/>
        </authorList>
    </citation>
    <scope>NUCLEOTIDE SEQUENCE [LARGE SCALE GENOMIC DNA]</scope>
    <source>
        <strain evidence="4">cv. 9930</strain>
    </source>
</reference>
<accession>A0A0A0K7Q3</accession>
<evidence type="ECO:0000313" key="3">
    <source>
        <dbReference type="EMBL" id="KGN44362.1"/>
    </source>
</evidence>
<feature type="transmembrane region" description="Helical" evidence="2">
    <location>
        <begin position="64"/>
        <end position="85"/>
    </location>
</feature>
<proteinExistence type="predicted"/>
<keyword evidence="2" id="KW-0812">Transmembrane</keyword>
<feature type="region of interest" description="Disordered" evidence="1">
    <location>
        <begin position="1"/>
        <end position="25"/>
    </location>
</feature>
<keyword evidence="2" id="KW-0472">Membrane</keyword>
<gene>
    <name evidence="3" type="ORF">Csa_7G270560</name>
</gene>
<reference evidence="3 4" key="3">
    <citation type="journal article" date="2010" name="BMC Genomics">
        <title>Transcriptome sequencing and comparative analysis of cucumber flowers with different sex types.</title>
        <authorList>
            <person name="Guo S."/>
            <person name="Zheng Y."/>
            <person name="Joung J.G."/>
            <person name="Liu S."/>
            <person name="Zhang Z."/>
            <person name="Crasta O.R."/>
            <person name="Sobral B.W."/>
            <person name="Xu Y."/>
            <person name="Huang S."/>
            <person name="Fei Z."/>
        </authorList>
    </citation>
    <scope>NUCLEOTIDE SEQUENCE [LARGE SCALE GENOMIC DNA]</scope>
    <source>
        <strain evidence="4">cv. 9930</strain>
    </source>
</reference>
<keyword evidence="2" id="KW-1133">Transmembrane helix</keyword>
<reference evidence="3 4" key="4">
    <citation type="journal article" date="2011" name="BMC Genomics">
        <title>RNA-Seq improves annotation of protein-coding genes in the cucumber genome.</title>
        <authorList>
            <person name="Li Z."/>
            <person name="Zhang Z."/>
            <person name="Yan P."/>
            <person name="Huang S."/>
            <person name="Fei Z."/>
            <person name="Lin K."/>
        </authorList>
    </citation>
    <scope>NUCLEOTIDE SEQUENCE [LARGE SCALE GENOMIC DNA]</scope>
    <source>
        <strain evidence="4">cv. 9930</strain>
    </source>
</reference>
<dbReference type="Gramene" id="KGN44362">
    <property type="protein sequence ID" value="KGN44362"/>
    <property type="gene ID" value="Csa_7G270560"/>
</dbReference>
<evidence type="ECO:0000313" key="4">
    <source>
        <dbReference type="Proteomes" id="UP000029981"/>
    </source>
</evidence>